<dbReference type="Pfam" id="PF12727">
    <property type="entry name" value="PBP_like"/>
    <property type="match status" value="1"/>
</dbReference>
<evidence type="ECO:0000256" key="6">
    <source>
        <dbReference type="RuleBase" id="RU365090"/>
    </source>
</evidence>
<dbReference type="EC" id="2.10.1.1" evidence="6"/>
<dbReference type="PANTHER" id="PTHR10192">
    <property type="entry name" value="MOLYBDOPTERIN BIOSYNTHESIS PROTEIN"/>
    <property type="match status" value="1"/>
</dbReference>
<keyword evidence="6" id="KW-0808">Transferase</keyword>
<organism evidence="8 9">
    <name type="scientific">Syntrophus aciditrophicus (strain SB)</name>
    <dbReference type="NCBI Taxonomy" id="56780"/>
    <lineage>
        <taxon>Bacteria</taxon>
        <taxon>Pseudomonadati</taxon>
        <taxon>Thermodesulfobacteriota</taxon>
        <taxon>Syntrophia</taxon>
        <taxon>Syntrophales</taxon>
        <taxon>Syntrophaceae</taxon>
        <taxon>Syntrophus</taxon>
    </lineage>
</organism>
<dbReference type="Pfam" id="PF03453">
    <property type="entry name" value="MoeA_N"/>
    <property type="match status" value="1"/>
</dbReference>
<dbReference type="KEGG" id="sat:SYN_00267"/>
<dbReference type="SMART" id="SM00852">
    <property type="entry name" value="MoCF_biosynth"/>
    <property type="match status" value="1"/>
</dbReference>
<dbReference type="Gene3D" id="2.40.340.10">
    <property type="entry name" value="MoeA, C-terminal, domain IV"/>
    <property type="match status" value="1"/>
</dbReference>
<dbReference type="SUPFAM" id="SSF63867">
    <property type="entry name" value="MoeA C-terminal domain-like"/>
    <property type="match status" value="1"/>
</dbReference>
<dbReference type="CDD" id="cd00887">
    <property type="entry name" value="MoeA"/>
    <property type="match status" value="1"/>
</dbReference>
<evidence type="ECO:0000259" key="7">
    <source>
        <dbReference type="SMART" id="SM00852"/>
    </source>
</evidence>
<dbReference type="InterPro" id="IPR024370">
    <property type="entry name" value="PBP_domain"/>
</dbReference>
<dbReference type="Gene3D" id="2.170.190.11">
    <property type="entry name" value="Molybdopterin biosynthesis moea protein, domain 3"/>
    <property type="match status" value="1"/>
</dbReference>
<dbReference type="STRING" id="56780.SYN_00267"/>
<comment type="function">
    <text evidence="1 6">Catalyzes the insertion of molybdate into adenylated molybdopterin with the concomitant release of AMP.</text>
</comment>
<dbReference type="InterPro" id="IPR036425">
    <property type="entry name" value="MoaB/Mog-like_dom_sf"/>
</dbReference>
<dbReference type="SUPFAM" id="SSF53850">
    <property type="entry name" value="Periplasmic binding protein-like II"/>
    <property type="match status" value="1"/>
</dbReference>
<keyword evidence="6" id="KW-0500">Molybdenum</keyword>
<evidence type="ECO:0000313" key="8">
    <source>
        <dbReference type="EMBL" id="ABC77291.1"/>
    </source>
</evidence>
<evidence type="ECO:0000256" key="1">
    <source>
        <dbReference type="ARBA" id="ARBA00002901"/>
    </source>
</evidence>
<dbReference type="SUPFAM" id="SSF63882">
    <property type="entry name" value="MoeA N-terminal region -like"/>
    <property type="match status" value="1"/>
</dbReference>
<proteinExistence type="inferred from homology"/>
<keyword evidence="6" id="KW-0479">Metal-binding</keyword>
<dbReference type="InterPro" id="IPR005110">
    <property type="entry name" value="MoeA_linker/N"/>
</dbReference>
<evidence type="ECO:0000256" key="4">
    <source>
        <dbReference type="ARBA" id="ARBA00023150"/>
    </source>
</evidence>
<dbReference type="Pfam" id="PF03454">
    <property type="entry name" value="MoeA_C"/>
    <property type="match status" value="1"/>
</dbReference>
<evidence type="ECO:0000256" key="5">
    <source>
        <dbReference type="ARBA" id="ARBA00047317"/>
    </source>
</evidence>
<dbReference type="GO" id="GO:0006777">
    <property type="term" value="P:Mo-molybdopterin cofactor biosynthetic process"/>
    <property type="evidence" value="ECO:0007669"/>
    <property type="project" value="UniProtKB-UniRule"/>
</dbReference>
<dbReference type="UniPathway" id="UPA00344"/>
<keyword evidence="6" id="KW-0460">Magnesium</keyword>
<dbReference type="EMBL" id="CP000252">
    <property type="protein sequence ID" value="ABC77291.1"/>
    <property type="molecule type" value="Genomic_DNA"/>
</dbReference>
<dbReference type="InterPro" id="IPR036135">
    <property type="entry name" value="MoeA_linker/N_sf"/>
</dbReference>
<comment type="cofactor">
    <cofactor evidence="6">
        <name>Mg(2+)</name>
        <dbReference type="ChEBI" id="CHEBI:18420"/>
    </cofactor>
</comment>
<reference evidence="8 9" key="1">
    <citation type="journal article" date="2007" name="Proc. Natl. Acad. Sci. U.S.A.">
        <title>The genome of Syntrophus aciditrophicus: life at the thermodynamic limit of microbial growth.</title>
        <authorList>
            <person name="McInerney M.J."/>
            <person name="Rohlin L."/>
            <person name="Mouttaki H."/>
            <person name="Kim U."/>
            <person name="Krupp R.S."/>
            <person name="Rios-Hernandez L."/>
            <person name="Sieber J."/>
            <person name="Struchtemeyer C.G."/>
            <person name="Bhattacharyya A."/>
            <person name="Campbell J.W."/>
            <person name="Gunsalus R.P."/>
        </authorList>
    </citation>
    <scope>NUCLEOTIDE SEQUENCE [LARGE SCALE GENOMIC DNA]</scope>
    <source>
        <strain evidence="8 9">SB</strain>
    </source>
</reference>
<sequence>MVYTRANGSRWSYSENVIRKKETGMSRNRKFYLEDIPLDEAWRRLIMAMESSGSWVAFPGEELPLDEALGRVTAAPVWAALSSPGYHASAMDGYAVRSADTIGATETSPKRLRIGPEGPASYVDTGDPIPSWADAVIQIEHTQHIEEEVGGELIEIQAGVAPWTAIRPMGEDMVATELVLPANYRLKPVDLGALAGCGHATVSVRRRPRVAVIPTGTELVTVEQAAQAGLKTGDIIEYNSLVLASQIREWGGLPTRYPIVADDYERIRETVREAAVTHDLVLVNAGSSAGSEDFTSSIVEELGTLLVHGVAIRPGHPVVLGTVTERHTPIIGVPGYPVSCALTGEIFVEPLISHWLGLTPREKPKVKATISRKLLSPMGEDEWVRVTVGRVGERTVAAPLSRGAGVITSLVRADGIVRIPRFSEGVDAGQDVTVELYRDPSEIDRTIVHIGSHDLCLDILSQYLADSGRRFSSSNAGSLGGLMALRRGDAHLAGSHLLDPATGEYNISYIKQYLPNLPVVLMTFMQREQGLIVAPGNPKGIKGLADLARDDVRYVNRQRGAGTRVLLDYHLEKLGIEPGNVKGYQREEYTHLAVAVAVQSGAVDCGLGIAAAAHALRLDFIPFEKERYDLVIPRIHYDSDLLQPLFDLIQGPNLRRVVDELPGYDTTHMGDIVIEL</sequence>
<dbReference type="Gene3D" id="3.40.190.10">
    <property type="entry name" value="Periplasmic binding protein-like II"/>
    <property type="match status" value="1"/>
</dbReference>
<dbReference type="GO" id="GO:0046872">
    <property type="term" value="F:metal ion binding"/>
    <property type="evidence" value="ECO:0007669"/>
    <property type="project" value="UniProtKB-UniRule"/>
</dbReference>
<dbReference type="InParanoid" id="Q2LT85"/>
<dbReference type="GO" id="GO:0005829">
    <property type="term" value="C:cytosol"/>
    <property type="evidence" value="ECO:0007669"/>
    <property type="project" value="TreeGrafter"/>
</dbReference>
<dbReference type="InterPro" id="IPR038987">
    <property type="entry name" value="MoeA-like"/>
</dbReference>
<comment type="similarity">
    <text evidence="3 6">Belongs to the MoeA family.</text>
</comment>
<dbReference type="eggNOG" id="COG1910">
    <property type="taxonomic scope" value="Bacteria"/>
</dbReference>
<comment type="pathway">
    <text evidence="2 6">Cofactor biosynthesis; molybdopterin biosynthesis.</text>
</comment>
<dbReference type="InterPro" id="IPR005111">
    <property type="entry name" value="MoeA_C_domain_IV"/>
</dbReference>
<gene>
    <name evidence="8" type="ORF">SYN_00267</name>
</gene>
<keyword evidence="4 6" id="KW-0501">Molybdenum cofactor biosynthesis</keyword>
<feature type="domain" description="MoaB/Mog" evidence="7">
    <location>
        <begin position="211"/>
        <end position="354"/>
    </location>
</feature>
<dbReference type="Gene3D" id="3.40.980.10">
    <property type="entry name" value="MoaB/Mog-like domain"/>
    <property type="match status" value="1"/>
</dbReference>
<dbReference type="AlphaFoldDB" id="Q2LT85"/>
<dbReference type="InterPro" id="IPR036688">
    <property type="entry name" value="MoeA_C_domain_IV_sf"/>
</dbReference>
<evidence type="ECO:0000313" key="9">
    <source>
        <dbReference type="Proteomes" id="UP000001933"/>
    </source>
</evidence>
<dbReference type="GO" id="GO:0061599">
    <property type="term" value="F:molybdopterin molybdotransferase activity"/>
    <property type="evidence" value="ECO:0007669"/>
    <property type="project" value="UniProtKB-UniRule"/>
</dbReference>
<dbReference type="HOGENOM" id="CLU_010186_3_0_7"/>
<dbReference type="eggNOG" id="COG0303">
    <property type="taxonomic scope" value="Bacteria"/>
</dbReference>
<dbReference type="Pfam" id="PF00994">
    <property type="entry name" value="MoCF_biosynth"/>
    <property type="match status" value="1"/>
</dbReference>
<dbReference type="Proteomes" id="UP000001933">
    <property type="component" value="Chromosome"/>
</dbReference>
<dbReference type="InterPro" id="IPR001453">
    <property type="entry name" value="MoaB/Mog_dom"/>
</dbReference>
<evidence type="ECO:0000256" key="2">
    <source>
        <dbReference type="ARBA" id="ARBA00005046"/>
    </source>
</evidence>
<dbReference type="NCBIfam" id="NF011068">
    <property type="entry name" value="PRK14498.1"/>
    <property type="match status" value="1"/>
</dbReference>
<dbReference type="Gene3D" id="3.90.105.10">
    <property type="entry name" value="Molybdopterin biosynthesis moea protein, domain 2"/>
    <property type="match status" value="1"/>
</dbReference>
<dbReference type="SUPFAM" id="SSF53218">
    <property type="entry name" value="Molybdenum cofactor biosynthesis proteins"/>
    <property type="match status" value="1"/>
</dbReference>
<evidence type="ECO:0000256" key="3">
    <source>
        <dbReference type="ARBA" id="ARBA00010763"/>
    </source>
</evidence>
<comment type="catalytic activity">
    <reaction evidence="5">
        <text>adenylyl-molybdopterin + molybdate = Mo-molybdopterin + AMP + H(+)</text>
        <dbReference type="Rhea" id="RHEA:35047"/>
        <dbReference type="ChEBI" id="CHEBI:15378"/>
        <dbReference type="ChEBI" id="CHEBI:36264"/>
        <dbReference type="ChEBI" id="CHEBI:62727"/>
        <dbReference type="ChEBI" id="CHEBI:71302"/>
        <dbReference type="ChEBI" id="CHEBI:456215"/>
        <dbReference type="EC" id="2.10.1.1"/>
    </reaction>
</comment>
<name>Q2LT85_SYNAS</name>
<keyword evidence="9" id="KW-1185">Reference proteome</keyword>
<dbReference type="PANTHER" id="PTHR10192:SF16">
    <property type="entry name" value="MOLYBDOPTERIN MOLYBDENUMTRANSFERASE"/>
    <property type="match status" value="1"/>
</dbReference>
<protein>
    <recommendedName>
        <fullName evidence="6">Molybdopterin molybdenumtransferase</fullName>
        <ecNumber evidence="6">2.10.1.1</ecNumber>
    </recommendedName>
</protein>
<accession>Q2LT85</accession>